<organism evidence="3 4">
    <name type="scientific">Dactylosporangium roseum</name>
    <dbReference type="NCBI Taxonomy" id="47989"/>
    <lineage>
        <taxon>Bacteria</taxon>
        <taxon>Bacillati</taxon>
        <taxon>Actinomycetota</taxon>
        <taxon>Actinomycetes</taxon>
        <taxon>Micromonosporales</taxon>
        <taxon>Micromonosporaceae</taxon>
        <taxon>Dactylosporangium</taxon>
    </lineage>
</organism>
<dbReference type="PANTHER" id="PTHR43794">
    <property type="entry name" value="AMINOHYDROLASE SSNA-RELATED"/>
    <property type="match status" value="1"/>
</dbReference>
<dbReference type="SUPFAM" id="SSF51556">
    <property type="entry name" value="Metallo-dependent hydrolases"/>
    <property type="match status" value="1"/>
</dbReference>
<evidence type="ECO:0000259" key="2">
    <source>
        <dbReference type="Pfam" id="PF01979"/>
    </source>
</evidence>
<keyword evidence="4" id="KW-1185">Reference proteome</keyword>
<gene>
    <name evidence="3" type="ORF">Drose_25180</name>
</gene>
<keyword evidence="1" id="KW-0378">Hydrolase</keyword>
<accession>A0ABY5YXM8</accession>
<dbReference type="Pfam" id="PF01979">
    <property type="entry name" value="Amidohydro_1"/>
    <property type="match status" value="1"/>
</dbReference>
<reference evidence="3" key="1">
    <citation type="submission" date="2021-04" db="EMBL/GenBank/DDBJ databases">
        <title>Biosynthetic gene clusters of Dactylosporangioum roseum.</title>
        <authorList>
            <person name="Hartkoorn R.C."/>
            <person name="Beaudoing E."/>
            <person name="Hot D."/>
            <person name="Moureu S."/>
        </authorList>
    </citation>
    <scope>NUCLEOTIDE SEQUENCE</scope>
    <source>
        <strain evidence="3">NRRL B-16295</strain>
    </source>
</reference>
<dbReference type="RefSeq" id="WP_260723828.1">
    <property type="nucleotide sequence ID" value="NZ_BAAABS010000011.1"/>
</dbReference>
<dbReference type="InterPro" id="IPR006680">
    <property type="entry name" value="Amidohydro-rel"/>
</dbReference>
<dbReference type="PANTHER" id="PTHR43794:SF11">
    <property type="entry name" value="AMIDOHYDROLASE-RELATED DOMAIN-CONTAINING PROTEIN"/>
    <property type="match status" value="1"/>
</dbReference>
<dbReference type="Gene3D" id="2.30.40.10">
    <property type="entry name" value="Urease, subunit C, domain 1"/>
    <property type="match status" value="1"/>
</dbReference>
<dbReference type="InterPro" id="IPR050287">
    <property type="entry name" value="MTA/SAH_deaminase"/>
</dbReference>
<name>A0ABY5YXM8_9ACTN</name>
<protein>
    <submittedName>
        <fullName evidence="3">Amidohydrolase family protein</fullName>
    </submittedName>
</protein>
<dbReference type="Gene3D" id="3.20.20.140">
    <property type="entry name" value="Metal-dependent hydrolases"/>
    <property type="match status" value="1"/>
</dbReference>
<dbReference type="InterPro" id="IPR011059">
    <property type="entry name" value="Metal-dep_hydrolase_composite"/>
</dbReference>
<evidence type="ECO:0000313" key="4">
    <source>
        <dbReference type="Proteomes" id="UP001058271"/>
    </source>
</evidence>
<dbReference type="Proteomes" id="UP001058271">
    <property type="component" value="Chromosome"/>
</dbReference>
<feature type="domain" description="Amidohydrolase-related" evidence="2">
    <location>
        <begin position="57"/>
        <end position="410"/>
    </location>
</feature>
<evidence type="ECO:0000313" key="3">
    <source>
        <dbReference type="EMBL" id="UWZ34508.1"/>
    </source>
</evidence>
<sequence length="456" mass="48868">MPRTVINNGLIITMDPHRTVYAAGHVVVDGDAITQVGPGAAAIGRDDLVLDGTGCAILPGFVNTHHHLASTLLRGMAPDRPLRVQASTESPSMRLHRVQDEEECYAGALLGLVELTRSGVTTTTDSQSPWKGMRKNDGSLRAANESGLRVVYSPAFVNRTEMVPSAHHFTVAEAVAEFDRLAATWSGGMVTVIPEVMSLPRGTDELIRSLARAGNGRMAMHLTYSAEFAEWAQKEYGHTAIEHLDRLGVLGQGFLGAHPIYLSDREVQIYADRGAAGAYCAVSNMLIGVGHLPLMRMREAGIRMGLGLDYPNHAHNFFETIKMSLLSQKQLALDASIGDPGDALAWATIDGAAALGLAEQTGSLEPGKLADLQVVDLQRAHLWPPTGVLSLLVYAGSPDAVRDVMAGGRWLMRDRQLVHLDEAAVMAHAAALQQRMAEAVGIPPGPVVPNGWTLSR</sequence>
<dbReference type="SUPFAM" id="SSF51338">
    <property type="entry name" value="Composite domain of metallo-dependent hydrolases"/>
    <property type="match status" value="1"/>
</dbReference>
<proteinExistence type="predicted"/>
<dbReference type="InterPro" id="IPR032466">
    <property type="entry name" value="Metal_Hydrolase"/>
</dbReference>
<evidence type="ECO:0000256" key="1">
    <source>
        <dbReference type="ARBA" id="ARBA00022801"/>
    </source>
</evidence>
<dbReference type="EMBL" id="CP073721">
    <property type="protein sequence ID" value="UWZ34508.1"/>
    <property type="molecule type" value="Genomic_DNA"/>
</dbReference>